<sequence length="232" mass="24644">MDAARDVTPVLLWESIQIQRSITQAQRIANLNLTVQDVLSNRFNSSIHVVGCTQGVGITCAAGSGVALLIDVGLGNVFLEGESLGLGTVTLEGFGVYGCEDAAADIQADGIALKDMIFDGNGRNPFPGTSEGSDSGGLGAIYHNRYGLDNIDQQTFSHICEDSLFVNNSGMWGGAMYLNSVGWSIRRTIFFNNTAKFGGAIVSRKDVVVEGSLFDSNNGLDWLKSSGYVCTL</sequence>
<dbReference type="Proteomes" id="UP000054560">
    <property type="component" value="Unassembled WGS sequence"/>
</dbReference>
<dbReference type="GeneID" id="25903542"/>
<dbReference type="InterPro" id="IPR011050">
    <property type="entry name" value="Pectin_lyase_fold/virulence"/>
</dbReference>
<evidence type="ECO:0000313" key="2">
    <source>
        <dbReference type="Proteomes" id="UP000054560"/>
    </source>
</evidence>
<dbReference type="AlphaFoldDB" id="A0A0L0G785"/>
<organism evidence="1 2">
    <name type="scientific">Sphaeroforma arctica JP610</name>
    <dbReference type="NCBI Taxonomy" id="667725"/>
    <lineage>
        <taxon>Eukaryota</taxon>
        <taxon>Ichthyosporea</taxon>
        <taxon>Ichthyophonida</taxon>
        <taxon>Sphaeroforma</taxon>
    </lineage>
</organism>
<protein>
    <submittedName>
        <fullName evidence="1">Uncharacterized protein</fullName>
    </submittedName>
</protein>
<name>A0A0L0G785_9EUKA</name>
<dbReference type="EMBL" id="KQ241743">
    <property type="protein sequence ID" value="KNC84746.1"/>
    <property type="molecule type" value="Genomic_DNA"/>
</dbReference>
<keyword evidence="2" id="KW-1185">Reference proteome</keyword>
<proteinExistence type="predicted"/>
<dbReference type="RefSeq" id="XP_014158648.1">
    <property type="nucleotide sequence ID" value="XM_014303173.1"/>
</dbReference>
<reference evidence="1 2" key="1">
    <citation type="submission" date="2011-02" db="EMBL/GenBank/DDBJ databases">
        <title>The Genome Sequence of Sphaeroforma arctica JP610.</title>
        <authorList>
            <consortium name="The Broad Institute Genome Sequencing Platform"/>
            <person name="Russ C."/>
            <person name="Cuomo C."/>
            <person name="Young S.K."/>
            <person name="Zeng Q."/>
            <person name="Gargeya S."/>
            <person name="Alvarado L."/>
            <person name="Berlin A."/>
            <person name="Chapman S.B."/>
            <person name="Chen Z."/>
            <person name="Freedman E."/>
            <person name="Gellesch M."/>
            <person name="Goldberg J."/>
            <person name="Griggs A."/>
            <person name="Gujja S."/>
            <person name="Heilman E."/>
            <person name="Heiman D."/>
            <person name="Howarth C."/>
            <person name="Mehta T."/>
            <person name="Neiman D."/>
            <person name="Pearson M."/>
            <person name="Roberts A."/>
            <person name="Saif S."/>
            <person name="Shea T."/>
            <person name="Shenoy N."/>
            <person name="Sisk P."/>
            <person name="Stolte C."/>
            <person name="Sykes S."/>
            <person name="White J."/>
            <person name="Yandava C."/>
            <person name="Burger G."/>
            <person name="Gray M.W."/>
            <person name="Holland P.W.H."/>
            <person name="King N."/>
            <person name="Lang F.B.F."/>
            <person name="Roger A.J."/>
            <person name="Ruiz-Trillo I."/>
            <person name="Haas B."/>
            <person name="Nusbaum C."/>
            <person name="Birren B."/>
        </authorList>
    </citation>
    <scope>NUCLEOTIDE SEQUENCE [LARGE SCALE GENOMIC DNA]</scope>
    <source>
        <strain evidence="1 2">JP610</strain>
    </source>
</reference>
<evidence type="ECO:0000313" key="1">
    <source>
        <dbReference type="EMBL" id="KNC84746.1"/>
    </source>
</evidence>
<dbReference type="SUPFAM" id="SSF51126">
    <property type="entry name" value="Pectin lyase-like"/>
    <property type="match status" value="1"/>
</dbReference>
<gene>
    <name evidence="1" type="ORF">SARC_03038</name>
</gene>
<accession>A0A0L0G785</accession>